<proteinExistence type="inferred from homology"/>
<dbReference type="Pfam" id="PF04188">
    <property type="entry name" value="Mannosyl_trans2"/>
    <property type="match status" value="1"/>
</dbReference>
<keyword evidence="13" id="KW-1185">Reference proteome</keyword>
<protein>
    <recommendedName>
        <fullName evidence="11">GPI mannosyltransferase 2</fullName>
        <ecNumber evidence="11">2.4.1.-</ecNumber>
    </recommendedName>
</protein>
<dbReference type="EMBL" id="JAPXFL010000089">
    <property type="protein sequence ID" value="KAK9496341.1"/>
    <property type="molecule type" value="Genomic_DNA"/>
</dbReference>
<organism evidence="12 13">
    <name type="scientific">Rhynocoris fuscipes</name>
    <dbReference type="NCBI Taxonomy" id="488301"/>
    <lineage>
        <taxon>Eukaryota</taxon>
        <taxon>Metazoa</taxon>
        <taxon>Ecdysozoa</taxon>
        <taxon>Arthropoda</taxon>
        <taxon>Hexapoda</taxon>
        <taxon>Insecta</taxon>
        <taxon>Pterygota</taxon>
        <taxon>Neoptera</taxon>
        <taxon>Paraneoptera</taxon>
        <taxon>Hemiptera</taxon>
        <taxon>Heteroptera</taxon>
        <taxon>Panheteroptera</taxon>
        <taxon>Cimicomorpha</taxon>
        <taxon>Reduviidae</taxon>
        <taxon>Harpactorinae</taxon>
        <taxon>Harpactorini</taxon>
        <taxon>Rhynocoris</taxon>
    </lineage>
</organism>
<feature type="transmembrane region" description="Helical" evidence="11">
    <location>
        <begin position="238"/>
        <end position="260"/>
    </location>
</feature>
<feature type="transmembrane region" description="Helical" evidence="11">
    <location>
        <begin position="12"/>
        <end position="33"/>
    </location>
</feature>
<comment type="pathway">
    <text evidence="2 11">Glycolipid biosynthesis; glycosylphosphatidylinositol-anchor biosynthesis.</text>
</comment>
<dbReference type="InterPro" id="IPR007315">
    <property type="entry name" value="PIG-V/Gpi18"/>
</dbReference>
<feature type="transmembrane region" description="Helical" evidence="11">
    <location>
        <begin position="149"/>
        <end position="174"/>
    </location>
</feature>
<dbReference type="GO" id="GO:0000009">
    <property type="term" value="F:alpha-1,6-mannosyltransferase activity"/>
    <property type="evidence" value="ECO:0007669"/>
    <property type="project" value="InterPro"/>
</dbReference>
<keyword evidence="6 11" id="KW-0808">Transferase</keyword>
<evidence type="ECO:0000256" key="1">
    <source>
        <dbReference type="ARBA" id="ARBA00004477"/>
    </source>
</evidence>
<evidence type="ECO:0000256" key="8">
    <source>
        <dbReference type="ARBA" id="ARBA00022824"/>
    </source>
</evidence>
<dbReference type="PANTHER" id="PTHR12468:SF2">
    <property type="entry name" value="GPI MANNOSYLTRANSFERASE 2"/>
    <property type="match status" value="1"/>
</dbReference>
<dbReference type="PANTHER" id="PTHR12468">
    <property type="entry name" value="GPI MANNOSYLTRANSFERASE 2"/>
    <property type="match status" value="1"/>
</dbReference>
<evidence type="ECO:0000256" key="10">
    <source>
        <dbReference type="ARBA" id="ARBA00023136"/>
    </source>
</evidence>
<evidence type="ECO:0000256" key="9">
    <source>
        <dbReference type="ARBA" id="ARBA00022989"/>
    </source>
</evidence>
<comment type="similarity">
    <text evidence="3 11">Belongs to the PIGV family.</text>
</comment>
<reference evidence="12 13" key="1">
    <citation type="submission" date="2022-12" db="EMBL/GenBank/DDBJ databases">
        <title>Chromosome-level genome assembly of true bugs.</title>
        <authorList>
            <person name="Ma L."/>
            <person name="Li H."/>
        </authorList>
    </citation>
    <scope>NUCLEOTIDE SEQUENCE [LARGE SCALE GENOMIC DNA]</scope>
    <source>
        <strain evidence="12">Lab_2022b</strain>
    </source>
</reference>
<evidence type="ECO:0000256" key="2">
    <source>
        <dbReference type="ARBA" id="ARBA00004687"/>
    </source>
</evidence>
<feature type="transmembrane region" description="Helical" evidence="11">
    <location>
        <begin position="194"/>
        <end position="218"/>
    </location>
</feature>
<comment type="function">
    <text evidence="11">Mannosyltransferase involved in glycosylphosphatidylinositol-anchor biosynthesis.</text>
</comment>
<evidence type="ECO:0000256" key="11">
    <source>
        <dbReference type="RuleBase" id="RU363112"/>
    </source>
</evidence>
<name>A0AAW1CDQ4_9HEMI</name>
<feature type="transmembrane region" description="Helical" evidence="11">
    <location>
        <begin position="367"/>
        <end position="387"/>
    </location>
</feature>
<evidence type="ECO:0000313" key="13">
    <source>
        <dbReference type="Proteomes" id="UP001461498"/>
    </source>
</evidence>
<feature type="transmembrane region" description="Helical" evidence="11">
    <location>
        <begin position="443"/>
        <end position="462"/>
    </location>
</feature>
<keyword evidence="7 11" id="KW-0812">Transmembrane</keyword>
<gene>
    <name evidence="12" type="ORF">O3M35_013358</name>
</gene>
<evidence type="ECO:0000256" key="4">
    <source>
        <dbReference type="ARBA" id="ARBA00022502"/>
    </source>
</evidence>
<keyword evidence="5 11" id="KW-0328">Glycosyltransferase</keyword>
<dbReference type="GO" id="GO:0031501">
    <property type="term" value="C:mannosyltransferase complex"/>
    <property type="evidence" value="ECO:0007669"/>
    <property type="project" value="TreeGrafter"/>
</dbReference>
<comment type="caution">
    <text evidence="12">The sequence shown here is derived from an EMBL/GenBank/DDBJ whole genome shotgun (WGS) entry which is preliminary data.</text>
</comment>
<dbReference type="EC" id="2.4.1.-" evidence="11"/>
<keyword evidence="10 11" id="KW-0472">Membrane</keyword>
<dbReference type="GO" id="GO:0004376">
    <property type="term" value="F:GPI mannosyltransferase activity"/>
    <property type="evidence" value="ECO:0007669"/>
    <property type="project" value="InterPro"/>
</dbReference>
<keyword evidence="9 11" id="KW-1133">Transmembrane helix</keyword>
<evidence type="ECO:0000256" key="5">
    <source>
        <dbReference type="ARBA" id="ARBA00022676"/>
    </source>
</evidence>
<keyword evidence="8 11" id="KW-0256">Endoplasmic reticulum</keyword>
<evidence type="ECO:0000256" key="3">
    <source>
        <dbReference type="ARBA" id="ARBA00008698"/>
    </source>
</evidence>
<dbReference type="GO" id="GO:0006506">
    <property type="term" value="P:GPI anchor biosynthetic process"/>
    <property type="evidence" value="ECO:0007669"/>
    <property type="project" value="UniProtKB-KW"/>
</dbReference>
<comment type="caution">
    <text evidence="11">Lacks conserved residue(s) required for the propagation of feature annotation.</text>
</comment>
<keyword evidence="4 11" id="KW-0337">GPI-anchor biosynthesis</keyword>
<dbReference type="Proteomes" id="UP001461498">
    <property type="component" value="Unassembled WGS sequence"/>
</dbReference>
<dbReference type="GO" id="GO:0005789">
    <property type="term" value="C:endoplasmic reticulum membrane"/>
    <property type="evidence" value="ECO:0007669"/>
    <property type="project" value="UniProtKB-SubCell"/>
</dbReference>
<accession>A0AAW1CDQ4</accession>
<dbReference type="AlphaFoldDB" id="A0AAW1CDQ4"/>
<evidence type="ECO:0000313" key="12">
    <source>
        <dbReference type="EMBL" id="KAK9496341.1"/>
    </source>
</evidence>
<comment type="subcellular location">
    <subcellularLocation>
        <location evidence="1 11">Endoplasmic reticulum membrane</location>
        <topology evidence="1 11">Multi-pass membrane protein</topology>
    </subcellularLocation>
</comment>
<evidence type="ECO:0000256" key="7">
    <source>
        <dbReference type="ARBA" id="ARBA00022692"/>
    </source>
</evidence>
<evidence type="ECO:0000256" key="6">
    <source>
        <dbReference type="ARBA" id="ARBA00022679"/>
    </source>
</evidence>
<feature type="transmembrane region" description="Helical" evidence="11">
    <location>
        <begin position="325"/>
        <end position="347"/>
    </location>
</feature>
<sequence>MIITTSDINQIYSAALISRLLYLLISVISNIFIIDHTPDSFSIPNLSLKEFNFLDNIIWIIFSGLLRWDAQHFFHIAINGYTYENNLAFFPLYPIIIKYFSYLFKYILNINIITSLLLSSFLINLLFFIKASTTLYILTYTIFKNQLFSYYTVLFYCISPATIFFLAPYTETIFSFCVFKGMLKYTQNKHWQSLIWFSVSSLIRSNGIINVGFILHLYFYYMFLKKFKDFKTILKYGIYSILSIICISIPFITFQLYIYLHFCITKHIHTMVIYDYARDYGLLLAGNNKVPWCNYTIPFSYQYIQEHYWNVGFFKYYTIKQIPNFCLALPITIIIFKYCLKYFYNYWKLLFKVDRIYKYDDISYNRLTPSVFVFAVHILYLTIFAIININVQVTTRLIASSSPFIYWIASQEFIDNEKYKELIPFLKWISLFNKRKSGNLIKFYFIFYAILGIILFSNNFPWT</sequence>